<dbReference type="InterPro" id="IPR050239">
    <property type="entry name" value="Sigma-70_RNA_pol_init_factors"/>
</dbReference>
<dbReference type="GO" id="GO:0016987">
    <property type="term" value="F:sigma factor activity"/>
    <property type="evidence" value="ECO:0007669"/>
    <property type="project" value="UniProtKB-KW"/>
</dbReference>
<dbReference type="Pfam" id="PF04545">
    <property type="entry name" value="Sigma70_r4"/>
    <property type="match status" value="1"/>
</dbReference>
<evidence type="ECO:0000313" key="9">
    <source>
        <dbReference type="Proteomes" id="UP000246661"/>
    </source>
</evidence>
<dbReference type="Pfam" id="PF04539">
    <property type="entry name" value="Sigma70_r3"/>
    <property type="match status" value="1"/>
</dbReference>
<dbReference type="GO" id="GO:0003677">
    <property type="term" value="F:DNA binding"/>
    <property type="evidence" value="ECO:0007669"/>
    <property type="project" value="UniProtKB-KW"/>
</dbReference>
<comment type="caution">
    <text evidence="8">The sequence shown here is derived from an EMBL/GenBank/DDBJ whole genome shotgun (WGS) entry which is preliminary data.</text>
</comment>
<dbReference type="Gene3D" id="1.10.601.10">
    <property type="entry name" value="RNA Polymerase Primary Sigma Factor"/>
    <property type="match status" value="1"/>
</dbReference>
<feature type="compositionally biased region" description="Basic residues" evidence="6">
    <location>
        <begin position="406"/>
        <end position="424"/>
    </location>
</feature>
<keyword evidence="9" id="KW-1185">Reference proteome</keyword>
<dbReference type="PROSITE" id="PS00716">
    <property type="entry name" value="SIGMA70_2"/>
    <property type="match status" value="1"/>
</dbReference>
<comment type="similarity">
    <text evidence="1">Belongs to the sigma-70 factor family.</text>
</comment>
<dbReference type="InterPro" id="IPR014284">
    <property type="entry name" value="RNA_pol_sigma-70_dom"/>
</dbReference>
<proteinExistence type="inferred from homology"/>
<name>A0A317QLB4_9ACTN</name>
<dbReference type="Proteomes" id="UP000246661">
    <property type="component" value="Unassembled WGS sequence"/>
</dbReference>
<feature type="region of interest" description="Disordered" evidence="6">
    <location>
        <begin position="40"/>
        <end position="68"/>
    </location>
</feature>
<keyword evidence="3" id="KW-0731">Sigma factor</keyword>
<dbReference type="InterPro" id="IPR000943">
    <property type="entry name" value="RNA_pol_sigma70"/>
</dbReference>
<protein>
    <submittedName>
        <fullName evidence="8">RNA polymerase RpoS-like sigma 38 subunit</fullName>
    </submittedName>
</protein>
<dbReference type="SUPFAM" id="SSF88946">
    <property type="entry name" value="Sigma2 domain of RNA polymerase sigma factors"/>
    <property type="match status" value="1"/>
</dbReference>
<dbReference type="GO" id="GO:0006352">
    <property type="term" value="P:DNA-templated transcription initiation"/>
    <property type="evidence" value="ECO:0007669"/>
    <property type="project" value="InterPro"/>
</dbReference>
<dbReference type="Gene3D" id="1.10.10.10">
    <property type="entry name" value="Winged helix-like DNA-binding domain superfamily/Winged helix DNA-binding domain"/>
    <property type="match status" value="2"/>
</dbReference>
<dbReference type="InterPro" id="IPR013325">
    <property type="entry name" value="RNA_pol_sigma_r2"/>
</dbReference>
<dbReference type="OrthoDB" id="9809557at2"/>
<dbReference type="Pfam" id="PF04542">
    <property type="entry name" value="Sigma70_r2"/>
    <property type="match status" value="1"/>
</dbReference>
<feature type="region of interest" description="Disordered" evidence="6">
    <location>
        <begin position="400"/>
        <end position="424"/>
    </location>
</feature>
<evidence type="ECO:0000313" key="8">
    <source>
        <dbReference type="EMBL" id="PWW23481.1"/>
    </source>
</evidence>
<dbReference type="InterPro" id="IPR013324">
    <property type="entry name" value="RNA_pol_sigma_r3/r4-like"/>
</dbReference>
<reference evidence="9" key="1">
    <citation type="submission" date="2018-05" db="EMBL/GenBank/DDBJ databases">
        <authorList>
            <person name="Klenk H.-P."/>
            <person name="Huntemann M."/>
            <person name="Clum A."/>
            <person name="Pillay M."/>
            <person name="Palaniappan K."/>
            <person name="Varghese N."/>
            <person name="Mikhailova N."/>
            <person name="Stamatis D."/>
            <person name="Reddy T."/>
            <person name="Daum C."/>
            <person name="Shapiro N."/>
            <person name="Ivanova N."/>
            <person name="Kyrpides N."/>
            <person name="Woyke T."/>
        </authorList>
    </citation>
    <scope>NUCLEOTIDE SEQUENCE [LARGE SCALE GENOMIC DNA]</scope>
    <source>
        <strain evidence="9">DSM 45417</strain>
    </source>
</reference>
<evidence type="ECO:0000256" key="5">
    <source>
        <dbReference type="ARBA" id="ARBA00023163"/>
    </source>
</evidence>
<accession>A0A317QLB4</accession>
<evidence type="ECO:0000259" key="7">
    <source>
        <dbReference type="PROSITE" id="PS00716"/>
    </source>
</evidence>
<dbReference type="InterPro" id="IPR007627">
    <property type="entry name" value="RNA_pol_sigma70_r2"/>
</dbReference>
<dbReference type="RefSeq" id="WP_110005882.1">
    <property type="nucleotide sequence ID" value="NZ_QGTX01000001.1"/>
</dbReference>
<sequence>MSDVGAASATGLAPEGLLDALLLGLGLGDAASGEVIPLLERPDEPTENEPEDDEDAGEALPQLSGGRGSDSFKDYLRDISRYALLTAEEERSLATEIEVGVLARERLQSVRLAPRDARLLKQLVTCGDEAFERMVNSNLRLVVSLARRYSGRGMPLLDLINEGNLGLVRAVQKFDHSKGFKFSTYATWWIRQAITRAMADQLRLVRLPVHVVEKLNVVLREQRRLWASGVHPTIDELASVTQMDEAEVKRLLEINRPVLSLDAPLNHAPSGWAEHWSDIDGREVPLGLLLVSDDQQSVEEASEVGADVDALSRALGRLSPREAAVLRFRHGFDGDDPRTLDEIGTRFGLTRERIRQIESKALSRLRGDRILRLDLRSEPQPGGRALAAPPEQLAMDFDVANGMPRRPGRPRKSKPSKLVRNVRQ</sequence>
<dbReference type="PRINTS" id="PR00046">
    <property type="entry name" value="SIGMA70FCT"/>
</dbReference>
<dbReference type="AlphaFoldDB" id="A0A317QLB4"/>
<dbReference type="EMBL" id="QGTX01000001">
    <property type="protein sequence ID" value="PWW23481.1"/>
    <property type="molecule type" value="Genomic_DNA"/>
</dbReference>
<dbReference type="PANTHER" id="PTHR30603:SF60">
    <property type="entry name" value="RNA POLYMERASE SIGMA FACTOR RPOD"/>
    <property type="match status" value="1"/>
</dbReference>
<feature type="compositionally biased region" description="Acidic residues" evidence="6">
    <location>
        <begin position="45"/>
        <end position="57"/>
    </location>
</feature>
<evidence type="ECO:0000256" key="4">
    <source>
        <dbReference type="ARBA" id="ARBA00023125"/>
    </source>
</evidence>
<organism evidence="8 9">
    <name type="scientific">Geodermatophilus normandii</name>
    <dbReference type="NCBI Taxonomy" id="1137989"/>
    <lineage>
        <taxon>Bacteria</taxon>
        <taxon>Bacillati</taxon>
        <taxon>Actinomycetota</taxon>
        <taxon>Actinomycetes</taxon>
        <taxon>Geodermatophilales</taxon>
        <taxon>Geodermatophilaceae</taxon>
        <taxon>Geodermatophilus</taxon>
    </lineage>
</organism>
<dbReference type="InterPro" id="IPR007630">
    <property type="entry name" value="RNA_pol_sigma70_r4"/>
</dbReference>
<dbReference type="InterPro" id="IPR007624">
    <property type="entry name" value="RNA_pol_sigma70_r3"/>
</dbReference>
<evidence type="ECO:0000256" key="3">
    <source>
        <dbReference type="ARBA" id="ARBA00023082"/>
    </source>
</evidence>
<dbReference type="PANTHER" id="PTHR30603">
    <property type="entry name" value="RNA POLYMERASE SIGMA FACTOR RPO"/>
    <property type="match status" value="1"/>
</dbReference>
<gene>
    <name evidence="8" type="ORF">JD79_02655</name>
</gene>
<dbReference type="Pfam" id="PF00140">
    <property type="entry name" value="Sigma70_r1_2"/>
    <property type="match status" value="1"/>
</dbReference>
<feature type="domain" description="RNA polymerase sigma-70" evidence="7">
    <location>
        <begin position="339"/>
        <end position="365"/>
    </location>
</feature>
<evidence type="ECO:0000256" key="6">
    <source>
        <dbReference type="SAM" id="MobiDB-lite"/>
    </source>
</evidence>
<dbReference type="InterPro" id="IPR009042">
    <property type="entry name" value="RNA_pol_sigma70_r1_2"/>
</dbReference>
<evidence type="ECO:0000256" key="2">
    <source>
        <dbReference type="ARBA" id="ARBA00023015"/>
    </source>
</evidence>
<evidence type="ECO:0000256" key="1">
    <source>
        <dbReference type="ARBA" id="ARBA00007788"/>
    </source>
</evidence>
<dbReference type="SUPFAM" id="SSF88659">
    <property type="entry name" value="Sigma3 and sigma4 domains of RNA polymerase sigma factors"/>
    <property type="match status" value="2"/>
</dbReference>
<keyword evidence="2" id="KW-0805">Transcription regulation</keyword>
<dbReference type="FunFam" id="1.10.601.10:FF:000001">
    <property type="entry name" value="RNA polymerase sigma factor SigA"/>
    <property type="match status" value="1"/>
</dbReference>
<keyword evidence="5" id="KW-0804">Transcription</keyword>
<keyword evidence="4" id="KW-0238">DNA-binding</keyword>
<dbReference type="InterPro" id="IPR036388">
    <property type="entry name" value="WH-like_DNA-bd_sf"/>
</dbReference>
<dbReference type="CDD" id="cd06171">
    <property type="entry name" value="Sigma70_r4"/>
    <property type="match status" value="1"/>
</dbReference>
<dbReference type="NCBIfam" id="TIGR02937">
    <property type="entry name" value="sigma70-ECF"/>
    <property type="match status" value="1"/>
</dbReference>